<name>A0A2V1JM51_EUBRA</name>
<dbReference type="Proteomes" id="UP000245288">
    <property type="component" value="Unassembled WGS sequence"/>
</dbReference>
<accession>A0A2V1JM51</accession>
<proteinExistence type="predicted"/>
<comment type="caution">
    <text evidence="1">The sequence shown here is derived from an EMBL/GenBank/DDBJ whole genome shotgun (WGS) entry which is preliminary data.</text>
</comment>
<dbReference type="AlphaFoldDB" id="A0A2V1JM51"/>
<dbReference type="EMBL" id="JRFU01000154">
    <property type="protein sequence ID" value="PWE85747.1"/>
    <property type="molecule type" value="Genomic_DNA"/>
</dbReference>
<sequence>MQAAINLQGEQVEFQERKEKHDLRKEINSLLVTVGRVSKRQFLEYFADNKQEQVGYLLHQMVQTGEICEPEEGIYLQDARFLDATYYKTPKIHGSENVYADMQQYKGHLTQLQKKQQAFWVFLDFKKRMQAQDPVAIDSREFPFMLLAFFADGCIYEILEVMEGEESQLALLASKERYESITGQVRRIVIIDRMEQIEGLKQYQIHGIAGYVTVDADGKTCYQHP</sequence>
<protein>
    <submittedName>
        <fullName evidence="1">Uncharacterized protein</fullName>
    </submittedName>
</protein>
<reference evidence="1 2" key="1">
    <citation type="submission" date="2014-09" db="EMBL/GenBank/DDBJ databases">
        <title>Butyrate-producing bacteria isolated from human gut.</title>
        <authorList>
            <person name="Zhang Q."/>
            <person name="Zhao L."/>
        </authorList>
    </citation>
    <scope>NUCLEOTIDE SEQUENCE [LARGE SCALE GENOMIC DNA]</scope>
    <source>
        <strain evidence="1 2">21</strain>
    </source>
</reference>
<gene>
    <name evidence="1" type="ORF">LG34_13920</name>
</gene>
<dbReference type="InterPro" id="IPR043752">
    <property type="entry name" value="DUF5697"/>
</dbReference>
<keyword evidence="2" id="KW-1185">Reference proteome</keyword>
<dbReference type="RefSeq" id="WP_109216511.1">
    <property type="nucleotide sequence ID" value="NZ_JRFU01000154.1"/>
</dbReference>
<dbReference type="Pfam" id="PF18954">
    <property type="entry name" value="DUF5697"/>
    <property type="match status" value="1"/>
</dbReference>
<evidence type="ECO:0000313" key="2">
    <source>
        <dbReference type="Proteomes" id="UP000245288"/>
    </source>
</evidence>
<organism evidence="1 2">
    <name type="scientific">Eubacterium ramulus</name>
    <dbReference type="NCBI Taxonomy" id="39490"/>
    <lineage>
        <taxon>Bacteria</taxon>
        <taxon>Bacillati</taxon>
        <taxon>Bacillota</taxon>
        <taxon>Clostridia</taxon>
        <taxon>Eubacteriales</taxon>
        <taxon>Eubacteriaceae</taxon>
        <taxon>Eubacterium</taxon>
    </lineage>
</organism>
<evidence type="ECO:0000313" key="1">
    <source>
        <dbReference type="EMBL" id="PWE85747.1"/>
    </source>
</evidence>